<keyword evidence="7" id="KW-0547">Nucleotide-binding</keyword>
<dbReference type="Gene3D" id="6.20.220.10">
    <property type="entry name" value="ClpX chaperone, C4-type zinc finger domain"/>
    <property type="match status" value="1"/>
</dbReference>
<keyword evidence="7" id="KW-0067">ATP-binding</keyword>
<dbReference type="InterPro" id="IPR010603">
    <property type="entry name" value="Znf_CppX_C4"/>
</dbReference>
<dbReference type="Pfam" id="PF06689">
    <property type="entry name" value="zf-C4_ClpX"/>
    <property type="match status" value="1"/>
</dbReference>
<reference evidence="7 8" key="1">
    <citation type="journal article" date="2013" name="Environ. Microbiol.">
        <title>Genome analysis of Chitinivibrio alkaliphilus gen. nov., sp. nov., a novel extremely haloalkaliphilic anaerobic chitinolytic bacterium from the candidate phylum Termite Group 3.</title>
        <authorList>
            <person name="Sorokin D.Y."/>
            <person name="Gumerov V.M."/>
            <person name="Rakitin A.L."/>
            <person name="Beletsky A.V."/>
            <person name="Damste J.S."/>
            <person name="Muyzer G."/>
            <person name="Mardanov A.V."/>
            <person name="Ravin N.V."/>
        </authorList>
    </citation>
    <scope>NUCLEOTIDE SEQUENCE [LARGE SCALE GENOMIC DNA]</scope>
    <source>
        <strain evidence="7 8">ACht1</strain>
    </source>
</reference>
<feature type="binding site" evidence="4">
    <location>
        <position position="12"/>
    </location>
    <ligand>
        <name>Zn(2+)</name>
        <dbReference type="ChEBI" id="CHEBI:29105"/>
    </ligand>
</feature>
<dbReference type="Gene3D" id="1.10.8.60">
    <property type="match status" value="1"/>
</dbReference>
<evidence type="ECO:0000256" key="4">
    <source>
        <dbReference type="PROSITE-ProRule" id="PRU01250"/>
    </source>
</evidence>
<dbReference type="Pfam" id="PF07724">
    <property type="entry name" value="AAA_2"/>
    <property type="match status" value="1"/>
</dbReference>
<accession>U7DAQ3</accession>
<dbReference type="EMBL" id="ASJR01000006">
    <property type="protein sequence ID" value="ERP32207.1"/>
    <property type="molecule type" value="Genomic_DNA"/>
</dbReference>
<dbReference type="InterPro" id="IPR027417">
    <property type="entry name" value="P-loop_NTPase"/>
</dbReference>
<keyword evidence="7" id="KW-0645">Protease</keyword>
<dbReference type="GO" id="GO:0009376">
    <property type="term" value="C:HslUV protease complex"/>
    <property type="evidence" value="ECO:0007669"/>
    <property type="project" value="TreeGrafter"/>
</dbReference>
<gene>
    <name evidence="7" type="ORF">CALK_0938</name>
</gene>
<keyword evidence="2 4" id="KW-0862">Zinc</keyword>
<dbReference type="InterPro" id="IPR003593">
    <property type="entry name" value="AAA+_ATPase"/>
</dbReference>
<sequence length="379" mass="41800">MSQNKDIKCSFCGKSAGSVESMITGPGVYICNECVHTCNSILTNGEEDTAGKKSDQNSAPMDYKELPTPREMKEYFDTYIIGQDAAKIGISVAAYNHYKRLYSRIDQDDVELEKSNVMLLGPTGTGKTLIAKTLAGLLDVPFTIVDATVFTEAGYVGEDVENILARLLSAADNDVERAQRGIIYIDEFDKIGRKSANPSITRDVSGEGVQQSLLKIIEGTTAQIAPNGGRKHPEQKLTEIDTTDILFICGGAFVGLEDVIEKRTSRGGMGFTKELLEANSDREDNLLQLCEPQDIVHFGIIPELIGRIPVIFALRHLDKEMMLKILREPQNSLIKQYTKLFEMDNCSLTFDDDALLEVVSIAEQKRPGHGDYGMCSKQP</sequence>
<dbReference type="PANTHER" id="PTHR48102">
    <property type="entry name" value="ATP-DEPENDENT CLP PROTEASE ATP-BINDING SUBUNIT CLPX-LIKE, MITOCHONDRIAL-RELATED"/>
    <property type="match status" value="1"/>
</dbReference>
<dbReference type="GO" id="GO:0008233">
    <property type="term" value="F:peptidase activity"/>
    <property type="evidence" value="ECO:0007669"/>
    <property type="project" value="UniProtKB-KW"/>
</dbReference>
<keyword evidence="1 4" id="KW-0479">Metal-binding</keyword>
<dbReference type="InterPro" id="IPR050052">
    <property type="entry name" value="ATP-dep_Clp_protease_ClpX"/>
</dbReference>
<dbReference type="PATRIC" id="fig|1313304.3.peg.897"/>
<dbReference type="GO" id="GO:0005524">
    <property type="term" value="F:ATP binding"/>
    <property type="evidence" value="ECO:0007669"/>
    <property type="project" value="UniProtKB-KW"/>
</dbReference>
<dbReference type="GO" id="GO:0140662">
    <property type="term" value="F:ATP-dependent protein folding chaperone"/>
    <property type="evidence" value="ECO:0007669"/>
    <property type="project" value="InterPro"/>
</dbReference>
<evidence type="ECO:0000259" key="6">
    <source>
        <dbReference type="PROSITE" id="PS51902"/>
    </source>
</evidence>
<dbReference type="GO" id="GO:0051603">
    <property type="term" value="P:proteolysis involved in protein catabolic process"/>
    <property type="evidence" value="ECO:0007669"/>
    <property type="project" value="TreeGrafter"/>
</dbReference>
<dbReference type="InterPro" id="IPR003959">
    <property type="entry name" value="ATPase_AAA_core"/>
</dbReference>
<evidence type="ECO:0000256" key="2">
    <source>
        <dbReference type="ARBA" id="ARBA00022833"/>
    </source>
</evidence>
<dbReference type="SUPFAM" id="SSF57716">
    <property type="entry name" value="Glucocorticoid receptor-like (DNA-binding domain)"/>
    <property type="match status" value="1"/>
</dbReference>
<comment type="similarity">
    <text evidence="4">Belongs to the ClpX chaperone family.</text>
</comment>
<evidence type="ECO:0000313" key="8">
    <source>
        <dbReference type="Proteomes" id="UP000017148"/>
    </source>
</evidence>
<dbReference type="SMART" id="SM00382">
    <property type="entry name" value="AAA"/>
    <property type="match status" value="1"/>
</dbReference>
<feature type="binding site" evidence="4">
    <location>
        <position position="9"/>
    </location>
    <ligand>
        <name>Zn(2+)</name>
        <dbReference type="ChEBI" id="CHEBI:29105"/>
    </ligand>
</feature>
<dbReference type="PANTHER" id="PTHR48102:SF7">
    <property type="entry name" value="ATP-DEPENDENT CLP PROTEASE ATP-BINDING SUBUNIT CLPX-LIKE, MITOCHONDRIAL"/>
    <property type="match status" value="1"/>
</dbReference>
<evidence type="ECO:0000256" key="1">
    <source>
        <dbReference type="ARBA" id="ARBA00022723"/>
    </source>
</evidence>
<proteinExistence type="inferred from homology"/>
<keyword evidence="3 4" id="KW-0143">Chaperone</keyword>
<dbReference type="PROSITE" id="PS51902">
    <property type="entry name" value="CLPX_ZB"/>
    <property type="match status" value="1"/>
</dbReference>
<feature type="binding site" evidence="4">
    <location>
        <position position="31"/>
    </location>
    <ligand>
        <name>Zn(2+)</name>
        <dbReference type="ChEBI" id="CHEBI:29105"/>
    </ligand>
</feature>
<dbReference type="NCBIfam" id="NF003745">
    <property type="entry name" value="PRK05342.1"/>
    <property type="match status" value="1"/>
</dbReference>
<feature type="domain" description="ClpX-type ZB" evidence="6">
    <location>
        <begin position="1"/>
        <end position="50"/>
    </location>
</feature>
<dbReference type="InterPro" id="IPR059188">
    <property type="entry name" value="Znf_CLPX-like"/>
</dbReference>
<evidence type="ECO:0000313" key="7">
    <source>
        <dbReference type="EMBL" id="ERP32207.1"/>
    </source>
</evidence>
<dbReference type="GO" id="GO:0051301">
    <property type="term" value="P:cell division"/>
    <property type="evidence" value="ECO:0007669"/>
    <property type="project" value="TreeGrafter"/>
</dbReference>
<dbReference type="InterPro" id="IPR038366">
    <property type="entry name" value="Znf_CppX_C4_sf"/>
</dbReference>
<dbReference type="Proteomes" id="UP000017148">
    <property type="component" value="Unassembled WGS sequence"/>
</dbReference>
<dbReference type="GO" id="GO:0051082">
    <property type="term" value="F:unfolded protein binding"/>
    <property type="evidence" value="ECO:0007669"/>
    <property type="project" value="UniProtKB-UniRule"/>
</dbReference>
<dbReference type="GO" id="GO:0046983">
    <property type="term" value="F:protein dimerization activity"/>
    <property type="evidence" value="ECO:0007669"/>
    <property type="project" value="UniProtKB-UniRule"/>
</dbReference>
<dbReference type="Gene3D" id="3.40.50.300">
    <property type="entry name" value="P-loop containing nucleotide triphosphate hydrolases"/>
    <property type="match status" value="1"/>
</dbReference>
<dbReference type="NCBIfam" id="TIGR00382">
    <property type="entry name" value="clpX"/>
    <property type="match status" value="1"/>
</dbReference>
<keyword evidence="7" id="KW-0378">Hydrolase</keyword>
<evidence type="ECO:0000256" key="3">
    <source>
        <dbReference type="ARBA" id="ARBA00023186"/>
    </source>
</evidence>
<dbReference type="STRING" id="1313304.CALK_0938"/>
<organism evidence="7 8">
    <name type="scientific">Chitinivibrio alkaliphilus ACht1</name>
    <dbReference type="NCBI Taxonomy" id="1313304"/>
    <lineage>
        <taxon>Bacteria</taxon>
        <taxon>Pseudomonadati</taxon>
        <taxon>Fibrobacterota</taxon>
        <taxon>Chitinivibrionia</taxon>
        <taxon>Chitinivibrionales</taxon>
        <taxon>Chitinivibrionaceae</taxon>
        <taxon>Chitinivibrio</taxon>
    </lineage>
</organism>
<dbReference type="SUPFAM" id="SSF52540">
    <property type="entry name" value="P-loop containing nucleoside triphosphate hydrolases"/>
    <property type="match status" value="1"/>
</dbReference>
<feature type="binding site" evidence="4">
    <location>
        <position position="34"/>
    </location>
    <ligand>
        <name>Zn(2+)</name>
        <dbReference type="ChEBI" id="CHEBI:29105"/>
    </ligand>
</feature>
<dbReference type="SMART" id="SM00994">
    <property type="entry name" value="zf-C4_ClpX"/>
    <property type="match status" value="1"/>
</dbReference>
<feature type="region of interest" description="Disordered" evidence="5">
    <location>
        <begin position="45"/>
        <end position="66"/>
    </location>
</feature>
<comment type="caution">
    <text evidence="7">The sequence shown here is derived from an EMBL/GenBank/DDBJ whole genome shotgun (WGS) entry which is preliminary data.</text>
</comment>
<dbReference type="GO" id="GO:0016887">
    <property type="term" value="F:ATP hydrolysis activity"/>
    <property type="evidence" value="ECO:0007669"/>
    <property type="project" value="InterPro"/>
</dbReference>
<dbReference type="AlphaFoldDB" id="U7DAQ3"/>
<protein>
    <submittedName>
        <fullName evidence="7">ATP-dependent Clp protease, ATP-binding subunit ClpX</fullName>
    </submittedName>
</protein>
<dbReference type="InterPro" id="IPR004487">
    <property type="entry name" value="Clp_protease_ATP-bd_su_ClpX"/>
</dbReference>
<dbReference type="GO" id="GO:0008270">
    <property type="term" value="F:zinc ion binding"/>
    <property type="evidence" value="ECO:0007669"/>
    <property type="project" value="UniProtKB-UniRule"/>
</dbReference>
<evidence type="ECO:0000256" key="5">
    <source>
        <dbReference type="SAM" id="MobiDB-lite"/>
    </source>
</evidence>
<name>U7DAQ3_9BACT</name>
<keyword evidence="8" id="KW-1185">Reference proteome</keyword>
<dbReference type="CDD" id="cd19497">
    <property type="entry name" value="RecA-like_ClpX"/>
    <property type="match status" value="1"/>
</dbReference>
<dbReference type="eggNOG" id="COG1219">
    <property type="taxonomic scope" value="Bacteria"/>
</dbReference>